<evidence type="ECO:0000259" key="11">
    <source>
        <dbReference type="Pfam" id="PF02355"/>
    </source>
</evidence>
<evidence type="ECO:0000313" key="15">
    <source>
        <dbReference type="Proteomes" id="UP001596138"/>
    </source>
</evidence>
<comment type="function">
    <text evidence="9">Part of the Sec protein translocase complex. Interacts with the SecYEG preprotein conducting channel. SecDF uses the proton motive force (PMF) to complete protein translocation after the ATP-dependent function of SecA.</text>
</comment>
<dbReference type="HAMAP" id="MF_01463_B">
    <property type="entry name" value="SecD_B"/>
    <property type="match status" value="1"/>
</dbReference>
<evidence type="ECO:0000259" key="13">
    <source>
        <dbReference type="Pfam" id="PF22599"/>
    </source>
</evidence>
<evidence type="ECO:0000256" key="7">
    <source>
        <dbReference type="ARBA" id="ARBA00023010"/>
    </source>
</evidence>
<dbReference type="Pfam" id="PF02355">
    <property type="entry name" value="SecD_SecF_C"/>
    <property type="match status" value="1"/>
</dbReference>
<dbReference type="Gene3D" id="3.30.70.3220">
    <property type="match status" value="1"/>
</dbReference>
<keyword evidence="5 9" id="KW-0653">Protein transport</keyword>
<dbReference type="PANTHER" id="PTHR30081">
    <property type="entry name" value="PROTEIN-EXPORT MEMBRANE PROTEIN SEC"/>
    <property type="match status" value="1"/>
</dbReference>
<dbReference type="Gene3D" id="3.30.1360.200">
    <property type="match status" value="1"/>
</dbReference>
<dbReference type="InterPro" id="IPR048631">
    <property type="entry name" value="SecD_1st"/>
</dbReference>
<feature type="transmembrane region" description="Helical" evidence="9">
    <location>
        <begin position="410"/>
        <end position="430"/>
    </location>
</feature>
<keyword evidence="2 9" id="KW-0813">Transport</keyword>
<dbReference type="InterPro" id="IPR022813">
    <property type="entry name" value="SecD/SecF_arch_bac"/>
</dbReference>
<evidence type="ECO:0000256" key="3">
    <source>
        <dbReference type="ARBA" id="ARBA00022475"/>
    </source>
</evidence>
<comment type="similarity">
    <text evidence="9">Belongs to the SecD/SecF family. SecD subfamily.</text>
</comment>
<keyword evidence="6 9" id="KW-1133">Transmembrane helix</keyword>
<dbReference type="EMBL" id="JBHSTI010000008">
    <property type="protein sequence ID" value="MFC6238328.1"/>
    <property type="molecule type" value="Genomic_DNA"/>
</dbReference>
<dbReference type="RefSeq" id="WP_386766448.1">
    <property type="nucleotide sequence ID" value="NZ_JBHSTI010000008.1"/>
</dbReference>
<evidence type="ECO:0000256" key="1">
    <source>
        <dbReference type="ARBA" id="ARBA00004651"/>
    </source>
</evidence>
<feature type="transmembrane region" description="Helical" evidence="9">
    <location>
        <begin position="489"/>
        <end position="507"/>
    </location>
</feature>
<comment type="subunit">
    <text evidence="9">Forms a complex with SecF. Part of the essential Sec protein translocation apparatus which comprises SecA, SecYEG and auxiliary proteins SecDF. Other proteins may also be involved.</text>
</comment>
<dbReference type="InterPro" id="IPR054384">
    <property type="entry name" value="SecDF_P1_head"/>
</dbReference>
<dbReference type="InterPro" id="IPR005791">
    <property type="entry name" value="SecD"/>
</dbReference>
<evidence type="ECO:0000313" key="14">
    <source>
        <dbReference type="EMBL" id="MFC6238328.1"/>
    </source>
</evidence>
<evidence type="ECO:0000256" key="9">
    <source>
        <dbReference type="HAMAP-Rule" id="MF_01463"/>
    </source>
</evidence>
<dbReference type="Pfam" id="PF21760">
    <property type="entry name" value="SecD_1st"/>
    <property type="match status" value="1"/>
</dbReference>
<feature type="compositionally biased region" description="Low complexity" evidence="10">
    <location>
        <begin position="183"/>
        <end position="208"/>
    </location>
</feature>
<evidence type="ECO:0000256" key="4">
    <source>
        <dbReference type="ARBA" id="ARBA00022692"/>
    </source>
</evidence>
<evidence type="ECO:0000256" key="2">
    <source>
        <dbReference type="ARBA" id="ARBA00022448"/>
    </source>
</evidence>
<accession>A0ABW1T2N6</accession>
<feature type="domain" description="Protein translocase subunit SecDF P1" evidence="12">
    <location>
        <begin position="68"/>
        <end position="127"/>
    </location>
</feature>
<dbReference type="NCBIfam" id="TIGR00916">
    <property type="entry name" value="2A0604s01"/>
    <property type="match status" value="1"/>
</dbReference>
<organism evidence="14 15">
    <name type="scientific">Longivirga aurantiaca</name>
    <dbReference type="NCBI Taxonomy" id="1837743"/>
    <lineage>
        <taxon>Bacteria</taxon>
        <taxon>Bacillati</taxon>
        <taxon>Actinomycetota</taxon>
        <taxon>Actinomycetes</taxon>
        <taxon>Sporichthyales</taxon>
        <taxon>Sporichthyaceae</taxon>
        <taxon>Longivirga</taxon>
    </lineage>
</organism>
<feature type="transmembrane region" description="Helical" evidence="9">
    <location>
        <begin position="436"/>
        <end position="461"/>
    </location>
</feature>
<feature type="region of interest" description="Disordered" evidence="10">
    <location>
        <begin position="136"/>
        <end position="212"/>
    </location>
</feature>
<dbReference type="InterPro" id="IPR055344">
    <property type="entry name" value="SecD_SecF_C_bact"/>
</dbReference>
<comment type="caution">
    <text evidence="14">The sequence shown here is derived from an EMBL/GenBank/DDBJ whole genome shotgun (WGS) entry which is preliminary data.</text>
</comment>
<evidence type="ECO:0000256" key="8">
    <source>
        <dbReference type="ARBA" id="ARBA00023136"/>
    </source>
</evidence>
<dbReference type="Proteomes" id="UP001596138">
    <property type="component" value="Unassembled WGS sequence"/>
</dbReference>
<protein>
    <recommendedName>
        <fullName evidence="9">Protein translocase subunit SecD</fullName>
    </recommendedName>
</protein>
<evidence type="ECO:0000256" key="10">
    <source>
        <dbReference type="SAM" id="MobiDB-lite"/>
    </source>
</evidence>
<gene>
    <name evidence="9 14" type="primary">secD</name>
    <name evidence="14" type="ORF">ACFQGU_10605</name>
</gene>
<comment type="subcellular location">
    <subcellularLocation>
        <location evidence="1 9">Cell membrane</location>
        <topology evidence="1 9">Multi-pass membrane protein</topology>
    </subcellularLocation>
</comment>
<feature type="transmembrane region" description="Helical" evidence="9">
    <location>
        <begin position="513"/>
        <end position="532"/>
    </location>
</feature>
<evidence type="ECO:0000256" key="5">
    <source>
        <dbReference type="ARBA" id="ARBA00022927"/>
    </source>
</evidence>
<keyword evidence="15" id="KW-1185">Reference proteome</keyword>
<evidence type="ECO:0000256" key="6">
    <source>
        <dbReference type="ARBA" id="ARBA00022989"/>
    </source>
</evidence>
<name>A0ABW1T2N6_9ACTN</name>
<feature type="transmembrane region" description="Helical" evidence="9">
    <location>
        <begin position="385"/>
        <end position="403"/>
    </location>
</feature>
<sequence>MAAPTQASARPGRTLVILGLVILGLVVWTLWPGQSHTPKLGLDLRGGTQVILTPTSADGGGAITDDQLKQTVEIIRQRVDGFGVAESEVTTQGSGSNATIVVSIPGVTNQAVLDSLATTAKLDFRPVLAIDFGSPQVAPSGSPSPSPSSSASGSSSASPSASASASPSASPSASANGAPLPQTAASGSATPTASASPSPSASGTAAAGDLPPIQSATNDAAFQAKYVALDCLAPGATQGGPADPKKFIATCQDDGSLKYLLDPAAVEGTEIASAQATIAQQGVGWEVQLTFTPDGATQFAEVTGQLAQNPSPQNQFAITLDGLVQSAPYVSQAILGGNAVITGSFTAEEAKALANVLKYGSLPVALKVSSVEQLSPTLGQDQLDAGLIAGALGLLLVVVYLCLYYRALGLVAVASLLVAAVITYTLIVILGRQIGFTLSLAGVAGVIVAIGITADSFVVYFERIRDEIREGRTHRQAGDLGWIRARRTILAADFVSLLAAVVLYFLSVGSVRGFAFTLGLTTLVDVAVAFLFTRPLVQILMRNKAFTSGKPWTGLSPDRLGVKQTISDDAPRQTLAASRAASKES</sequence>
<evidence type="ECO:0000259" key="12">
    <source>
        <dbReference type="Pfam" id="PF21760"/>
    </source>
</evidence>
<dbReference type="Gene3D" id="1.20.1640.10">
    <property type="entry name" value="Multidrug efflux transporter AcrB transmembrane domain"/>
    <property type="match status" value="1"/>
</dbReference>
<feature type="domain" description="Protein export membrane protein SecD/SecF C-terminal" evidence="11">
    <location>
        <begin position="366"/>
        <end position="540"/>
    </location>
</feature>
<keyword evidence="4 9" id="KW-0812">Transmembrane</keyword>
<feature type="compositionally biased region" description="Low complexity" evidence="10">
    <location>
        <begin position="138"/>
        <end position="175"/>
    </location>
</feature>
<keyword evidence="3 9" id="KW-1003">Cell membrane</keyword>
<keyword evidence="8 9" id="KW-0472">Membrane</keyword>
<dbReference type="SUPFAM" id="SSF82866">
    <property type="entry name" value="Multidrug efflux transporter AcrB transmembrane domain"/>
    <property type="match status" value="1"/>
</dbReference>
<feature type="transmembrane region" description="Helical" evidence="9">
    <location>
        <begin position="12"/>
        <end position="31"/>
    </location>
</feature>
<feature type="domain" description="SecDF P1 head subdomain" evidence="13">
    <location>
        <begin position="256"/>
        <end position="364"/>
    </location>
</feature>
<dbReference type="Pfam" id="PF22599">
    <property type="entry name" value="SecDF_P1_head"/>
    <property type="match status" value="1"/>
</dbReference>
<reference evidence="15" key="1">
    <citation type="journal article" date="2019" name="Int. J. Syst. Evol. Microbiol.">
        <title>The Global Catalogue of Microorganisms (GCM) 10K type strain sequencing project: providing services to taxonomists for standard genome sequencing and annotation.</title>
        <authorList>
            <consortium name="The Broad Institute Genomics Platform"/>
            <consortium name="The Broad Institute Genome Sequencing Center for Infectious Disease"/>
            <person name="Wu L."/>
            <person name="Ma J."/>
        </authorList>
    </citation>
    <scope>NUCLEOTIDE SEQUENCE [LARGE SCALE GENOMIC DNA]</scope>
    <source>
        <strain evidence="15">CGMCC 4.7317</strain>
    </source>
</reference>
<dbReference type="PANTHER" id="PTHR30081:SF1">
    <property type="entry name" value="PROTEIN TRANSLOCASE SUBUNIT SECD"/>
    <property type="match status" value="1"/>
</dbReference>
<dbReference type="NCBIfam" id="TIGR01129">
    <property type="entry name" value="secD"/>
    <property type="match status" value="1"/>
</dbReference>
<proteinExistence type="inferred from homology"/>
<dbReference type="InterPro" id="IPR048634">
    <property type="entry name" value="SecD_SecF_C"/>
</dbReference>
<keyword evidence="7 9" id="KW-0811">Translocation</keyword>